<feature type="domain" description="ShlB POTRA" evidence="6">
    <location>
        <begin position="225"/>
        <end position="275"/>
    </location>
</feature>
<dbReference type="AlphaFoldDB" id="A0A377STG7"/>
<evidence type="ECO:0000313" key="7">
    <source>
        <dbReference type="EMBL" id="STR45314.1"/>
    </source>
</evidence>
<dbReference type="EMBL" id="UGHR01000004">
    <property type="protein sequence ID" value="STR45314.1"/>
    <property type="molecule type" value="Genomic_DNA"/>
</dbReference>
<keyword evidence="10" id="KW-1185">Reference proteome</keyword>
<dbReference type="Proteomes" id="UP000255108">
    <property type="component" value="Unassembled WGS sequence"/>
</dbReference>
<evidence type="ECO:0000313" key="10">
    <source>
        <dbReference type="Proteomes" id="UP000295794"/>
    </source>
</evidence>
<dbReference type="GO" id="GO:0098046">
    <property type="term" value="C:type V protein secretion system complex"/>
    <property type="evidence" value="ECO:0007669"/>
    <property type="project" value="TreeGrafter"/>
</dbReference>
<evidence type="ECO:0000313" key="9">
    <source>
        <dbReference type="Proteomes" id="UP000255108"/>
    </source>
</evidence>
<keyword evidence="1" id="KW-0472">Membrane</keyword>
<organism evidence="7 9">
    <name type="scientific">Iodobacter fluviatilis</name>
    <dbReference type="NCBI Taxonomy" id="537"/>
    <lineage>
        <taxon>Bacteria</taxon>
        <taxon>Pseudomonadati</taxon>
        <taxon>Pseudomonadota</taxon>
        <taxon>Betaproteobacteria</taxon>
        <taxon>Neisseriales</taxon>
        <taxon>Chitinibacteraceae</taxon>
        <taxon>Iodobacter</taxon>
    </lineage>
</organism>
<sequence length="626" mass="69245">MQVWPLNLADINTAQHFAPLLIKTPSPAQPCNTQHLASSTKHYEVQTFIYNLPSLKKENESISKEPTLTNPQRTLLSALLAGFSVAGAAADTKPVHIMQQSVEEQSRRMMQENADRFRSIVNDHRMRQLKNDDSPLPDTPASTMQEFDCLAIKGLKLAGISLLSHAEVNALERPNAECLSNQDINRFIQALTTLYVQKGYIAARILASGPDADGVLTLRAVEGHVEAIQSSDRRLNTATLFPDVIGQPLNIKDIDQGLDQANRLQSNHATVDILPGAAQGGSILLLRNPESQPWHGGVSLNDSGQESTGEWIAGINASWDSPFAASDFISLSTQSTTDNPNTRYSRSSSLFYSLPYGYWTLSAFASESRYLNTQQLDIYAVQLSGESSQSGVRLDRVLARSQRSTSTASVQLSHKRSDNYFEDGWLDISSPKLTVMELGFNQMLISDSGIWVLDASLEKGLSWFGADQERPIADWPTPEFAKAKLGIKLYRNFMIAEQAISLQSSWSWQGSRDRLPAIEQLELASQSAIHGFKRNSLSGDTGWYWRNALSARLPLAGAYLSPRIGIDAGRVLQTNIGYQSLAGMTLGLSLNMQDFNIDLEYNRALYMPGGFKHEEGQIISRLSWQF</sequence>
<keyword evidence="3" id="KW-0998">Cell outer membrane</keyword>
<evidence type="ECO:0000256" key="3">
    <source>
        <dbReference type="ARBA" id="ARBA00023237"/>
    </source>
</evidence>
<dbReference type="Gene3D" id="3.10.20.310">
    <property type="entry name" value="membrane protein fhac"/>
    <property type="match status" value="1"/>
</dbReference>
<dbReference type="Pfam" id="PF08479">
    <property type="entry name" value="POTRA_2"/>
    <property type="match status" value="1"/>
</dbReference>
<dbReference type="PANTHER" id="PTHR34597">
    <property type="entry name" value="SLR1661 PROTEIN"/>
    <property type="match status" value="1"/>
</dbReference>
<dbReference type="PANTHER" id="PTHR34597:SF3">
    <property type="entry name" value="OUTER MEMBRANE TRANSPORTER CDIB"/>
    <property type="match status" value="1"/>
</dbReference>
<evidence type="ECO:0000259" key="5">
    <source>
        <dbReference type="Pfam" id="PF08479"/>
    </source>
</evidence>
<dbReference type="OrthoDB" id="290122at2"/>
<evidence type="ECO:0000259" key="6">
    <source>
        <dbReference type="Pfam" id="PF17287"/>
    </source>
</evidence>
<dbReference type="InterPro" id="IPR035251">
    <property type="entry name" value="ShlB_POTRA"/>
</dbReference>
<dbReference type="Gene3D" id="2.40.160.50">
    <property type="entry name" value="membrane protein fhac: a member of the omp85/tpsb transporter family"/>
    <property type="match status" value="1"/>
</dbReference>
<dbReference type="InterPro" id="IPR051544">
    <property type="entry name" value="TPS_OM_transporter"/>
</dbReference>
<reference evidence="7 9" key="1">
    <citation type="submission" date="2018-06" db="EMBL/GenBank/DDBJ databases">
        <authorList>
            <consortium name="Pathogen Informatics"/>
            <person name="Doyle S."/>
        </authorList>
    </citation>
    <scope>NUCLEOTIDE SEQUENCE [LARGE SCALE GENOMIC DNA]</scope>
    <source>
        <strain evidence="7 9">NCTC11159</strain>
    </source>
</reference>
<keyword evidence="2" id="KW-0812">Transmembrane</keyword>
<dbReference type="EMBL" id="SMBT01000008">
    <property type="protein sequence ID" value="TCU85002.1"/>
    <property type="molecule type" value="Genomic_DNA"/>
</dbReference>
<reference evidence="8 10" key="2">
    <citation type="submission" date="2019-03" db="EMBL/GenBank/DDBJ databases">
        <title>Genomic Encyclopedia of Type Strains, Phase IV (KMG-IV): sequencing the most valuable type-strain genomes for metagenomic binning, comparative biology and taxonomic classification.</title>
        <authorList>
            <person name="Goeker M."/>
        </authorList>
    </citation>
    <scope>NUCLEOTIDE SEQUENCE [LARGE SCALE GENOMIC DNA]</scope>
    <source>
        <strain evidence="8 10">DSM 3764</strain>
    </source>
</reference>
<accession>A0A377STG7</accession>
<proteinExistence type="predicted"/>
<keyword evidence="1" id="KW-1134">Transmembrane beta strand</keyword>
<name>A0A377STG7_9NEIS</name>
<evidence type="ECO:0000256" key="1">
    <source>
        <dbReference type="ARBA" id="ARBA00022452"/>
    </source>
</evidence>
<feature type="domain" description="Polypeptide-transport-associated ShlB-type" evidence="5">
    <location>
        <begin position="151"/>
        <end position="223"/>
    </location>
</feature>
<dbReference type="Pfam" id="PF03865">
    <property type="entry name" value="ShlB"/>
    <property type="match status" value="1"/>
</dbReference>
<evidence type="ECO:0000256" key="2">
    <source>
        <dbReference type="ARBA" id="ARBA00022692"/>
    </source>
</evidence>
<evidence type="ECO:0000259" key="4">
    <source>
        <dbReference type="Pfam" id="PF03865"/>
    </source>
</evidence>
<feature type="domain" description="Haemolysin activator HlyB C-terminal" evidence="4">
    <location>
        <begin position="280"/>
        <end position="589"/>
    </location>
</feature>
<dbReference type="Pfam" id="PF17287">
    <property type="entry name" value="POTRA_3"/>
    <property type="match status" value="1"/>
</dbReference>
<dbReference type="GO" id="GO:0046819">
    <property type="term" value="P:protein secretion by the type V secretion system"/>
    <property type="evidence" value="ECO:0007669"/>
    <property type="project" value="TreeGrafter"/>
</dbReference>
<dbReference type="Proteomes" id="UP000295794">
    <property type="component" value="Unassembled WGS sequence"/>
</dbReference>
<dbReference type="InterPro" id="IPR027282">
    <property type="entry name" value="TPS"/>
</dbReference>
<protein>
    <submittedName>
        <fullName evidence="8">Hemolysin activation/secretion protein</fullName>
    </submittedName>
    <submittedName>
        <fullName evidence="7">Hemolysin transporter protein shlB</fullName>
    </submittedName>
</protein>
<gene>
    <name evidence="7" type="primary">shlB_2</name>
    <name evidence="8" type="ORF">EV682_10825</name>
    <name evidence="7" type="ORF">NCTC11159_03875</name>
</gene>
<dbReference type="InterPro" id="IPR013686">
    <property type="entry name" value="Polypept-transport_assoc_ShlB"/>
</dbReference>
<dbReference type="GO" id="GO:0008320">
    <property type="term" value="F:protein transmembrane transporter activity"/>
    <property type="evidence" value="ECO:0007669"/>
    <property type="project" value="TreeGrafter"/>
</dbReference>
<dbReference type="InterPro" id="IPR005565">
    <property type="entry name" value="Hemolysn_activator_HlyB_C"/>
</dbReference>
<dbReference type="PIRSF" id="PIRSF029745">
    <property type="entry name" value="FhaC"/>
    <property type="match status" value="1"/>
</dbReference>
<evidence type="ECO:0000313" key="8">
    <source>
        <dbReference type="EMBL" id="TCU85002.1"/>
    </source>
</evidence>